<evidence type="ECO:0000259" key="4">
    <source>
        <dbReference type="Pfam" id="PF00892"/>
    </source>
</evidence>
<keyword evidence="6" id="KW-1185">Reference proteome</keyword>
<feature type="compositionally biased region" description="Low complexity" evidence="2">
    <location>
        <begin position="348"/>
        <end position="387"/>
    </location>
</feature>
<dbReference type="AlphaFoldDB" id="A0A852V533"/>
<evidence type="ECO:0000313" key="6">
    <source>
        <dbReference type="Proteomes" id="UP000576393"/>
    </source>
</evidence>
<evidence type="ECO:0000256" key="2">
    <source>
        <dbReference type="SAM" id="MobiDB-lite"/>
    </source>
</evidence>
<evidence type="ECO:0000256" key="1">
    <source>
        <dbReference type="ARBA" id="ARBA00007362"/>
    </source>
</evidence>
<dbReference type="SUPFAM" id="SSF103481">
    <property type="entry name" value="Multidrug resistance efflux transporter EmrE"/>
    <property type="match status" value="2"/>
</dbReference>
<feature type="transmembrane region" description="Helical" evidence="3">
    <location>
        <begin position="66"/>
        <end position="85"/>
    </location>
</feature>
<feature type="transmembrane region" description="Helical" evidence="3">
    <location>
        <begin position="198"/>
        <end position="217"/>
    </location>
</feature>
<feature type="region of interest" description="Disordered" evidence="2">
    <location>
        <begin position="1"/>
        <end position="31"/>
    </location>
</feature>
<comment type="similarity">
    <text evidence="1">Belongs to the EamA transporter family.</text>
</comment>
<feature type="transmembrane region" description="Helical" evidence="3">
    <location>
        <begin position="34"/>
        <end position="54"/>
    </location>
</feature>
<gene>
    <name evidence="5" type="ORF">HDA43_004909</name>
</gene>
<dbReference type="InterPro" id="IPR000620">
    <property type="entry name" value="EamA_dom"/>
</dbReference>
<feature type="transmembrane region" description="Helical" evidence="3">
    <location>
        <begin position="289"/>
        <end position="307"/>
    </location>
</feature>
<dbReference type="RefSeq" id="WP_312873517.1">
    <property type="nucleotide sequence ID" value="NZ_JACCCO010000002.1"/>
</dbReference>
<feature type="region of interest" description="Disordered" evidence="2">
    <location>
        <begin position="310"/>
        <end position="387"/>
    </location>
</feature>
<dbReference type="Proteomes" id="UP000576393">
    <property type="component" value="Unassembled WGS sequence"/>
</dbReference>
<dbReference type="EMBL" id="JACCCO010000002">
    <property type="protein sequence ID" value="NYF42708.1"/>
    <property type="molecule type" value="Genomic_DNA"/>
</dbReference>
<keyword evidence="3" id="KW-0472">Membrane</keyword>
<proteinExistence type="inferred from homology"/>
<feature type="domain" description="EamA" evidence="4">
    <location>
        <begin position="168"/>
        <end position="301"/>
    </location>
</feature>
<keyword evidence="3" id="KW-1133">Transmembrane helix</keyword>
<organism evidence="5 6">
    <name type="scientific">Streptosporangium sandarakinum</name>
    <dbReference type="NCBI Taxonomy" id="1260955"/>
    <lineage>
        <taxon>Bacteria</taxon>
        <taxon>Bacillati</taxon>
        <taxon>Actinomycetota</taxon>
        <taxon>Actinomycetes</taxon>
        <taxon>Streptosporangiales</taxon>
        <taxon>Streptosporangiaceae</taxon>
        <taxon>Streptosporangium</taxon>
    </lineage>
</organism>
<feature type="transmembrane region" description="Helical" evidence="3">
    <location>
        <begin position="229"/>
        <end position="250"/>
    </location>
</feature>
<evidence type="ECO:0000313" key="5">
    <source>
        <dbReference type="EMBL" id="NYF42708.1"/>
    </source>
</evidence>
<evidence type="ECO:0000256" key="3">
    <source>
        <dbReference type="SAM" id="Phobius"/>
    </source>
</evidence>
<name>A0A852V533_9ACTN</name>
<feature type="transmembrane region" description="Helical" evidence="3">
    <location>
        <begin position="262"/>
        <end position="283"/>
    </location>
</feature>
<keyword evidence="3" id="KW-0812">Transmembrane</keyword>
<protein>
    <submittedName>
        <fullName evidence="5">Drug/metabolite transporter (DMT)-like permease</fullName>
    </submittedName>
</protein>
<reference evidence="5 6" key="1">
    <citation type="submission" date="2020-07" db="EMBL/GenBank/DDBJ databases">
        <title>Sequencing the genomes of 1000 actinobacteria strains.</title>
        <authorList>
            <person name="Klenk H.-P."/>
        </authorList>
    </citation>
    <scope>NUCLEOTIDE SEQUENCE [LARGE SCALE GENOMIC DNA]</scope>
    <source>
        <strain evidence="5 6">DSM 45763</strain>
    </source>
</reference>
<feature type="transmembrane region" description="Helical" evidence="3">
    <location>
        <begin position="92"/>
        <end position="114"/>
    </location>
</feature>
<feature type="compositionally biased region" description="Basic and acidic residues" evidence="2">
    <location>
        <begin position="15"/>
        <end position="31"/>
    </location>
</feature>
<comment type="caution">
    <text evidence="5">The sequence shown here is derived from an EMBL/GenBank/DDBJ whole genome shotgun (WGS) entry which is preliminary data.</text>
</comment>
<accession>A0A852V533</accession>
<feature type="transmembrane region" description="Helical" evidence="3">
    <location>
        <begin position="145"/>
        <end position="163"/>
    </location>
</feature>
<feature type="compositionally biased region" description="Basic and acidic residues" evidence="2">
    <location>
        <begin position="317"/>
        <end position="326"/>
    </location>
</feature>
<dbReference type="GO" id="GO:0016020">
    <property type="term" value="C:membrane"/>
    <property type="evidence" value="ECO:0007669"/>
    <property type="project" value="InterPro"/>
</dbReference>
<feature type="transmembrane region" description="Helical" evidence="3">
    <location>
        <begin position="169"/>
        <end position="191"/>
    </location>
</feature>
<dbReference type="Pfam" id="PF00892">
    <property type="entry name" value="EamA"/>
    <property type="match status" value="1"/>
</dbReference>
<feature type="transmembrane region" description="Helical" evidence="3">
    <location>
        <begin position="120"/>
        <end position="138"/>
    </location>
</feature>
<sequence length="387" mass="37887">MNANVTSTGSPARPGPERTELPGGRGRREMRGPAQAAGGMFLVGTLAGVSGVIGDYPVYGGQALRYLVAAVLLLAVAHASGLRFLRPRPREAALLVALALFGLALFNVCVIEATRHGGPVLPGTVLGAVPLALALVGGRPSPRTVGAAAVVVTGTTLATGLGSGDLPGLLWSLGALGCELAFTLLAVPLLPRFGAVRVSAYSSMLAVPLLAGTGWLADGTAMLRVPSAAEAAGLAYQAVVVTTVAFLLWYDALPRIGHGTAGLFAGLIPVGAIVTGAVLGLGAPTLPDLFGVALVVSGIAIGLGGTYRSPAASPRDALADPSRDPAGEPPGGPGDDPYGGPLSGTGGSSRAAGSPAAGGAPSPAAAAAPREAPASSPATGASARRLP</sequence>
<feature type="compositionally biased region" description="Polar residues" evidence="2">
    <location>
        <begin position="1"/>
        <end position="10"/>
    </location>
</feature>
<dbReference type="InterPro" id="IPR037185">
    <property type="entry name" value="EmrE-like"/>
</dbReference>